<dbReference type="HOGENOM" id="CLU_033236_0_0_7"/>
<sequence length="454" mass="51369">MDHEAPPANSESNVHQEPDQGVFDELRQLLLEPEREQIQQLEGRLERWRPDPDGLGRMLPEALVRRAKPDAALGVALYPTIEEALKQSVKKNPVVLVEAIAPLMMPAIRKAIAQALQGMMQSMNELLEHSISIRALGWRWQAFRTGKPYAEVALLNVLLYRVEQVFLIHRETGLLLCHVSAEPDGRQDPEAISGMMAAIQDFVHDAFQVSEDATLDTFQVGSLTGWVERGSKAYLAVLVRGTPPPDIRIRLQDTLAQLHQEYHDPLDEFQGDNKSFETAEPALEACLLSQRAEAHRPLSPVFLWFALGLVLGMIGLGLGSWWQVQGRWERYVERLRDMPGIVVTRSEKRWGSYVIHGLRDPLAPDPNTLLEEAKIPAQKVSSQWELYQALYPSFTLQRVRRMLQPPETVELTWQDGTLVASGRATRAWVERARDLTRGFPGVQAWRDDELAVIE</sequence>
<comment type="caution">
    <text evidence="3">The sequence shown here is derived from an EMBL/GenBank/DDBJ whole genome shotgun (WGS) entry which is preliminary data.</text>
</comment>
<evidence type="ECO:0000313" key="3">
    <source>
        <dbReference type="EMBL" id="ETW95907.1"/>
    </source>
</evidence>
<evidence type="ECO:0000313" key="4">
    <source>
        <dbReference type="Proteomes" id="UP000019141"/>
    </source>
</evidence>
<feature type="region of interest" description="Disordered" evidence="1">
    <location>
        <begin position="1"/>
        <end position="21"/>
    </location>
</feature>
<evidence type="ECO:0000256" key="1">
    <source>
        <dbReference type="SAM" id="MobiDB-lite"/>
    </source>
</evidence>
<accession>W4LD42</accession>
<feature type="transmembrane region" description="Helical" evidence="2">
    <location>
        <begin position="301"/>
        <end position="324"/>
    </location>
</feature>
<keyword evidence="2" id="KW-0812">Transmembrane</keyword>
<evidence type="ECO:0008006" key="5">
    <source>
        <dbReference type="Google" id="ProtNLM"/>
    </source>
</evidence>
<organism evidence="3 4">
    <name type="scientific">Entotheonella factor</name>
    <dbReference type="NCBI Taxonomy" id="1429438"/>
    <lineage>
        <taxon>Bacteria</taxon>
        <taxon>Pseudomonadati</taxon>
        <taxon>Nitrospinota/Tectimicrobiota group</taxon>
        <taxon>Candidatus Tectimicrobiota</taxon>
        <taxon>Candidatus Entotheonellia</taxon>
        <taxon>Candidatus Entotheonellales</taxon>
        <taxon>Candidatus Entotheonellaceae</taxon>
        <taxon>Candidatus Entotheonella</taxon>
    </lineage>
</organism>
<dbReference type="Proteomes" id="UP000019141">
    <property type="component" value="Unassembled WGS sequence"/>
</dbReference>
<name>W4LD42_ENTF1</name>
<reference evidence="3 4" key="1">
    <citation type="journal article" date="2014" name="Nature">
        <title>An environmental bacterial taxon with a large and distinct metabolic repertoire.</title>
        <authorList>
            <person name="Wilson M.C."/>
            <person name="Mori T."/>
            <person name="Ruckert C."/>
            <person name="Uria A.R."/>
            <person name="Helf M.J."/>
            <person name="Takada K."/>
            <person name="Gernert C."/>
            <person name="Steffens U.A."/>
            <person name="Heycke N."/>
            <person name="Schmitt S."/>
            <person name="Rinke C."/>
            <person name="Helfrich E.J."/>
            <person name="Brachmann A.O."/>
            <person name="Gurgui C."/>
            <person name="Wakimoto T."/>
            <person name="Kracht M."/>
            <person name="Crusemann M."/>
            <person name="Hentschel U."/>
            <person name="Abe I."/>
            <person name="Matsunaga S."/>
            <person name="Kalinowski J."/>
            <person name="Takeyama H."/>
            <person name="Piel J."/>
        </authorList>
    </citation>
    <scope>NUCLEOTIDE SEQUENCE [LARGE SCALE GENOMIC DNA]</scope>
    <source>
        <strain evidence="4">TSY1</strain>
    </source>
</reference>
<protein>
    <recommendedName>
        <fullName evidence="5">OmpA family protein</fullName>
    </recommendedName>
</protein>
<proteinExistence type="predicted"/>
<gene>
    <name evidence="3" type="ORF">ETSY1_28705</name>
</gene>
<evidence type="ECO:0000256" key="2">
    <source>
        <dbReference type="SAM" id="Phobius"/>
    </source>
</evidence>
<keyword evidence="4" id="KW-1185">Reference proteome</keyword>
<keyword evidence="2" id="KW-1133">Transmembrane helix</keyword>
<keyword evidence="2" id="KW-0472">Membrane</keyword>
<dbReference type="AlphaFoldDB" id="W4LD42"/>
<dbReference type="EMBL" id="AZHW01000858">
    <property type="protein sequence ID" value="ETW95907.1"/>
    <property type="molecule type" value="Genomic_DNA"/>
</dbReference>